<dbReference type="AlphaFoldDB" id="A0A9P1FLX0"/>
<reference evidence="2" key="1">
    <citation type="submission" date="2022-10" db="EMBL/GenBank/DDBJ databases">
        <authorList>
            <person name="Chen Y."/>
            <person name="Dougan E. K."/>
            <person name="Chan C."/>
            <person name="Rhodes N."/>
            <person name="Thang M."/>
        </authorList>
    </citation>
    <scope>NUCLEOTIDE SEQUENCE</scope>
</reference>
<feature type="region of interest" description="Disordered" evidence="1">
    <location>
        <begin position="67"/>
        <end position="90"/>
    </location>
</feature>
<proteinExistence type="predicted"/>
<name>A0A9P1FLX0_9DINO</name>
<reference evidence="3" key="2">
    <citation type="submission" date="2024-04" db="EMBL/GenBank/DDBJ databases">
        <authorList>
            <person name="Chen Y."/>
            <person name="Shah S."/>
            <person name="Dougan E. K."/>
            <person name="Thang M."/>
            <person name="Chan C."/>
        </authorList>
    </citation>
    <scope>NUCLEOTIDE SEQUENCE [LARGE SCALE GENOMIC DNA]</scope>
</reference>
<organism evidence="2">
    <name type="scientific">Cladocopium goreaui</name>
    <dbReference type="NCBI Taxonomy" id="2562237"/>
    <lineage>
        <taxon>Eukaryota</taxon>
        <taxon>Sar</taxon>
        <taxon>Alveolata</taxon>
        <taxon>Dinophyceae</taxon>
        <taxon>Suessiales</taxon>
        <taxon>Symbiodiniaceae</taxon>
        <taxon>Cladocopium</taxon>
    </lineage>
</organism>
<dbReference type="EMBL" id="CAMXCT030000442">
    <property type="protein sequence ID" value="CAL4766174.1"/>
    <property type="molecule type" value="Genomic_DNA"/>
</dbReference>
<gene>
    <name evidence="2" type="ORF">C1SCF055_LOCUS6859</name>
</gene>
<evidence type="ECO:0000313" key="2">
    <source>
        <dbReference type="EMBL" id="CAI3978862.1"/>
    </source>
</evidence>
<accession>A0A9P1FLX0</accession>
<evidence type="ECO:0000313" key="4">
    <source>
        <dbReference type="Proteomes" id="UP001152797"/>
    </source>
</evidence>
<dbReference type="OrthoDB" id="412132at2759"/>
<dbReference type="EMBL" id="CAMXCT010000442">
    <property type="protein sequence ID" value="CAI3978862.1"/>
    <property type="molecule type" value="Genomic_DNA"/>
</dbReference>
<dbReference type="EMBL" id="CAMXCT020000442">
    <property type="protein sequence ID" value="CAL1132237.1"/>
    <property type="molecule type" value="Genomic_DNA"/>
</dbReference>
<sequence>MRGLNSDLMQIAEEAVLDYLRARRALSTGVLGAMAKNWDEVDALLVKPRDGIGSHLNGISDHGTNSTKCHNYKPDEDTSERATTCRPQGPLGQIRGSDIDGIRREFPQRMLLGCEQIIARMWWEMQHNMHTPIAMQLHELASRVFDAAGNPNPLAQDPDRTQWSPKGVLSLLDALEAIEWALTLVRMSTEAAV</sequence>
<comment type="caution">
    <text evidence="2">The sequence shown here is derived from an EMBL/GenBank/DDBJ whole genome shotgun (WGS) entry which is preliminary data.</text>
</comment>
<evidence type="ECO:0000313" key="3">
    <source>
        <dbReference type="EMBL" id="CAL1132237.1"/>
    </source>
</evidence>
<keyword evidence="4" id="KW-1185">Reference proteome</keyword>
<evidence type="ECO:0000256" key="1">
    <source>
        <dbReference type="SAM" id="MobiDB-lite"/>
    </source>
</evidence>
<protein>
    <submittedName>
        <fullName evidence="2">Uncharacterized protein</fullName>
    </submittedName>
</protein>
<dbReference type="Proteomes" id="UP001152797">
    <property type="component" value="Unassembled WGS sequence"/>
</dbReference>